<gene>
    <name evidence="2" type="ORF">P153DRAFT_136930</name>
</gene>
<name>A0A6A6A0G6_9PLEO</name>
<dbReference type="AlphaFoldDB" id="A0A6A6A0G6"/>
<feature type="chain" id="PRO_5025381559" evidence="1">
    <location>
        <begin position="19"/>
        <end position="78"/>
    </location>
</feature>
<evidence type="ECO:0000313" key="3">
    <source>
        <dbReference type="Proteomes" id="UP000799771"/>
    </source>
</evidence>
<feature type="signal peptide" evidence="1">
    <location>
        <begin position="1"/>
        <end position="18"/>
    </location>
</feature>
<dbReference type="Proteomes" id="UP000799771">
    <property type="component" value="Unassembled WGS sequence"/>
</dbReference>
<dbReference type="GeneID" id="54402512"/>
<proteinExistence type="predicted"/>
<accession>A0A6A6A0G6</accession>
<organism evidence="2 3">
    <name type="scientific">Dothidotthia symphoricarpi CBS 119687</name>
    <dbReference type="NCBI Taxonomy" id="1392245"/>
    <lineage>
        <taxon>Eukaryota</taxon>
        <taxon>Fungi</taxon>
        <taxon>Dikarya</taxon>
        <taxon>Ascomycota</taxon>
        <taxon>Pezizomycotina</taxon>
        <taxon>Dothideomycetes</taxon>
        <taxon>Pleosporomycetidae</taxon>
        <taxon>Pleosporales</taxon>
        <taxon>Dothidotthiaceae</taxon>
        <taxon>Dothidotthia</taxon>
    </lineage>
</organism>
<keyword evidence="1" id="KW-0732">Signal</keyword>
<evidence type="ECO:0000313" key="2">
    <source>
        <dbReference type="EMBL" id="KAF2124188.1"/>
    </source>
</evidence>
<keyword evidence="3" id="KW-1185">Reference proteome</keyword>
<dbReference type="EMBL" id="ML977520">
    <property type="protein sequence ID" value="KAF2124188.1"/>
    <property type="molecule type" value="Genomic_DNA"/>
</dbReference>
<evidence type="ECO:0000256" key="1">
    <source>
        <dbReference type="SAM" id="SignalP"/>
    </source>
</evidence>
<protein>
    <submittedName>
        <fullName evidence="2">Uncharacterized protein</fullName>
    </submittedName>
</protein>
<reference evidence="2" key="1">
    <citation type="journal article" date="2020" name="Stud. Mycol.">
        <title>101 Dothideomycetes genomes: a test case for predicting lifestyles and emergence of pathogens.</title>
        <authorList>
            <person name="Haridas S."/>
            <person name="Albert R."/>
            <person name="Binder M."/>
            <person name="Bloem J."/>
            <person name="Labutti K."/>
            <person name="Salamov A."/>
            <person name="Andreopoulos B."/>
            <person name="Baker S."/>
            <person name="Barry K."/>
            <person name="Bills G."/>
            <person name="Bluhm B."/>
            <person name="Cannon C."/>
            <person name="Castanera R."/>
            <person name="Culley D."/>
            <person name="Daum C."/>
            <person name="Ezra D."/>
            <person name="Gonzalez J."/>
            <person name="Henrissat B."/>
            <person name="Kuo A."/>
            <person name="Liang C."/>
            <person name="Lipzen A."/>
            <person name="Lutzoni F."/>
            <person name="Magnuson J."/>
            <person name="Mondo S."/>
            <person name="Nolan M."/>
            <person name="Ohm R."/>
            <person name="Pangilinan J."/>
            <person name="Park H.-J."/>
            <person name="Ramirez L."/>
            <person name="Alfaro M."/>
            <person name="Sun H."/>
            <person name="Tritt A."/>
            <person name="Yoshinaga Y."/>
            <person name="Zwiers L.-H."/>
            <person name="Turgeon B."/>
            <person name="Goodwin S."/>
            <person name="Spatafora J."/>
            <person name="Crous P."/>
            <person name="Grigoriev I."/>
        </authorList>
    </citation>
    <scope>NUCLEOTIDE SEQUENCE</scope>
    <source>
        <strain evidence="2">CBS 119687</strain>
    </source>
</reference>
<sequence>MMWFGLVWVLGSTMISCGEHDEMFCLRGYGLGGIFLLVWRMDSGFGMGIGMGWDAVGGSCLGLSRYCFVWLVSAGYEN</sequence>
<dbReference type="RefSeq" id="XP_033518581.1">
    <property type="nucleotide sequence ID" value="XM_033662080.1"/>
</dbReference>